<dbReference type="Pfam" id="PF17384">
    <property type="entry name" value="DUF150_C"/>
    <property type="match status" value="1"/>
</dbReference>
<proteinExistence type="inferred from homology"/>
<feature type="compositionally biased region" description="Acidic residues" evidence="4">
    <location>
        <begin position="157"/>
        <end position="175"/>
    </location>
</feature>
<dbReference type="Proteomes" id="UP001500051">
    <property type="component" value="Unassembled WGS sequence"/>
</dbReference>
<reference evidence="8" key="1">
    <citation type="journal article" date="2019" name="Int. J. Syst. Evol. Microbiol.">
        <title>The Global Catalogue of Microorganisms (GCM) 10K type strain sequencing project: providing services to taxonomists for standard genome sequencing and annotation.</title>
        <authorList>
            <consortium name="The Broad Institute Genomics Platform"/>
            <consortium name="The Broad Institute Genome Sequencing Center for Infectious Disease"/>
            <person name="Wu L."/>
            <person name="Ma J."/>
        </authorList>
    </citation>
    <scope>NUCLEOTIDE SEQUENCE [LARGE SCALE GENOMIC DNA]</scope>
    <source>
        <strain evidence="8">JCM 16548</strain>
    </source>
</reference>
<dbReference type="SUPFAM" id="SSF75420">
    <property type="entry name" value="YhbC-like, N-terminal domain"/>
    <property type="match status" value="1"/>
</dbReference>
<gene>
    <name evidence="3 7" type="primary">rimP</name>
    <name evidence="7" type="ORF">GCM10022204_33860</name>
</gene>
<dbReference type="CDD" id="cd01734">
    <property type="entry name" value="YlxS_C"/>
    <property type="match status" value="1"/>
</dbReference>
<dbReference type="InterPro" id="IPR028998">
    <property type="entry name" value="RimP_C"/>
</dbReference>
<dbReference type="InterPro" id="IPR036847">
    <property type="entry name" value="RimP_C_sf"/>
</dbReference>
<evidence type="ECO:0000256" key="4">
    <source>
        <dbReference type="SAM" id="MobiDB-lite"/>
    </source>
</evidence>
<feature type="region of interest" description="Disordered" evidence="4">
    <location>
        <begin position="151"/>
        <end position="175"/>
    </location>
</feature>
<dbReference type="NCBIfam" id="NF000930">
    <property type="entry name" value="PRK00092.2-2"/>
    <property type="match status" value="1"/>
</dbReference>
<name>A0ABP7DZ46_9ACTN</name>
<dbReference type="RefSeq" id="WP_344813632.1">
    <property type="nucleotide sequence ID" value="NZ_BAAAYX010000014.1"/>
</dbReference>
<evidence type="ECO:0000256" key="1">
    <source>
        <dbReference type="ARBA" id="ARBA00022490"/>
    </source>
</evidence>
<organism evidence="7 8">
    <name type="scientific">Microlunatus aurantiacus</name>
    <dbReference type="NCBI Taxonomy" id="446786"/>
    <lineage>
        <taxon>Bacteria</taxon>
        <taxon>Bacillati</taxon>
        <taxon>Actinomycetota</taxon>
        <taxon>Actinomycetes</taxon>
        <taxon>Propionibacteriales</taxon>
        <taxon>Propionibacteriaceae</taxon>
        <taxon>Microlunatus</taxon>
    </lineage>
</organism>
<keyword evidence="1 3" id="KW-0963">Cytoplasm</keyword>
<dbReference type="HAMAP" id="MF_01077">
    <property type="entry name" value="RimP"/>
    <property type="match status" value="1"/>
</dbReference>
<comment type="subcellular location">
    <subcellularLocation>
        <location evidence="3">Cytoplasm</location>
    </subcellularLocation>
</comment>
<evidence type="ECO:0000259" key="6">
    <source>
        <dbReference type="Pfam" id="PF17384"/>
    </source>
</evidence>
<feature type="domain" description="Ribosome maturation factor RimP C-terminal" evidence="6">
    <location>
        <begin position="89"/>
        <end position="150"/>
    </location>
</feature>
<evidence type="ECO:0000313" key="7">
    <source>
        <dbReference type="EMBL" id="GAA3712202.1"/>
    </source>
</evidence>
<dbReference type="PANTHER" id="PTHR33867:SF1">
    <property type="entry name" value="RIBOSOME MATURATION FACTOR RIMP"/>
    <property type="match status" value="1"/>
</dbReference>
<dbReference type="Gene3D" id="3.30.300.70">
    <property type="entry name" value="RimP-like superfamily, N-terminal"/>
    <property type="match status" value="1"/>
</dbReference>
<comment type="function">
    <text evidence="3">Required for maturation of 30S ribosomal subunits.</text>
</comment>
<dbReference type="InterPro" id="IPR035956">
    <property type="entry name" value="RimP_N_sf"/>
</dbReference>
<dbReference type="SUPFAM" id="SSF74942">
    <property type="entry name" value="YhbC-like, C-terminal domain"/>
    <property type="match status" value="1"/>
</dbReference>
<evidence type="ECO:0000313" key="8">
    <source>
        <dbReference type="Proteomes" id="UP001500051"/>
    </source>
</evidence>
<comment type="caution">
    <text evidence="7">The sequence shown here is derived from an EMBL/GenBank/DDBJ whole genome shotgun (WGS) entry which is preliminary data.</text>
</comment>
<sequence>MKDSQLSSLLTPILAHYALELEDIDVMPAGKRRLLRVVVDGDGPEGRGPLLDDIAEATKAISAFLDTSDVVGSAAYTLEVSSRGINRPLTMERHWRRNRGRLVKADLTDGSSVTGRIGDVDEAGVTLDVEGTPRRLGYGDVAKAIVQVEFNRPAADAPDDDEELVEQDETSEEEV</sequence>
<accession>A0ABP7DZ46</accession>
<evidence type="ECO:0000259" key="5">
    <source>
        <dbReference type="Pfam" id="PF02576"/>
    </source>
</evidence>
<dbReference type="InterPro" id="IPR003728">
    <property type="entry name" value="Ribosome_maturation_RimP"/>
</dbReference>
<dbReference type="EMBL" id="BAAAYX010000014">
    <property type="protein sequence ID" value="GAA3712202.1"/>
    <property type="molecule type" value="Genomic_DNA"/>
</dbReference>
<feature type="domain" description="Ribosome maturation factor RimP N-terminal" evidence="5">
    <location>
        <begin position="10"/>
        <end position="85"/>
    </location>
</feature>
<keyword evidence="8" id="KW-1185">Reference proteome</keyword>
<dbReference type="InterPro" id="IPR028989">
    <property type="entry name" value="RimP_N"/>
</dbReference>
<dbReference type="Pfam" id="PF02576">
    <property type="entry name" value="RimP_N"/>
    <property type="match status" value="1"/>
</dbReference>
<keyword evidence="2 3" id="KW-0690">Ribosome biogenesis</keyword>
<dbReference type="PANTHER" id="PTHR33867">
    <property type="entry name" value="RIBOSOME MATURATION FACTOR RIMP"/>
    <property type="match status" value="1"/>
</dbReference>
<protein>
    <recommendedName>
        <fullName evidence="3">Ribosome maturation factor RimP</fullName>
    </recommendedName>
</protein>
<comment type="similarity">
    <text evidence="3">Belongs to the RimP family.</text>
</comment>
<evidence type="ECO:0000256" key="3">
    <source>
        <dbReference type="HAMAP-Rule" id="MF_01077"/>
    </source>
</evidence>
<evidence type="ECO:0000256" key="2">
    <source>
        <dbReference type="ARBA" id="ARBA00022517"/>
    </source>
</evidence>